<dbReference type="InterPro" id="IPR029056">
    <property type="entry name" value="Ribokinase-like"/>
</dbReference>
<dbReference type="Pfam" id="PF00294">
    <property type="entry name" value="PfkB"/>
    <property type="match status" value="1"/>
</dbReference>
<feature type="binding site" evidence="9">
    <location>
        <position position="147"/>
    </location>
    <ligand>
        <name>substrate</name>
    </ligand>
</feature>
<feature type="binding site" evidence="9">
    <location>
        <position position="191"/>
    </location>
    <ligand>
        <name>ATP</name>
        <dbReference type="ChEBI" id="CHEBI:30616"/>
    </ligand>
</feature>
<keyword evidence="7 9" id="KW-0630">Potassium</keyword>
<dbReference type="SUPFAM" id="SSF53613">
    <property type="entry name" value="Ribokinase-like"/>
    <property type="match status" value="1"/>
</dbReference>
<dbReference type="InterPro" id="IPR011611">
    <property type="entry name" value="PfkB_dom"/>
</dbReference>
<evidence type="ECO:0000256" key="3">
    <source>
        <dbReference type="ARBA" id="ARBA00022741"/>
    </source>
</evidence>
<feature type="binding site" evidence="9">
    <location>
        <begin position="233"/>
        <end position="238"/>
    </location>
    <ligand>
        <name>ATP</name>
        <dbReference type="ChEBI" id="CHEBI:30616"/>
    </ligand>
</feature>
<comment type="pathway">
    <text evidence="9">Carbohydrate metabolism; D-ribose degradation; D-ribose 5-phosphate from beta-D-ribopyranose: step 2/2.</text>
</comment>
<dbReference type="InterPro" id="IPR002139">
    <property type="entry name" value="Ribo/fructo_kinase"/>
</dbReference>
<dbReference type="PANTHER" id="PTHR10584">
    <property type="entry name" value="SUGAR KINASE"/>
    <property type="match status" value="1"/>
</dbReference>
<comment type="subcellular location">
    <subcellularLocation>
        <location evidence="9">Cytoplasm</location>
    </subcellularLocation>
</comment>
<keyword evidence="9" id="KW-0963">Cytoplasm</keyword>
<comment type="cofactor">
    <cofactor evidence="9">
        <name>Mg(2+)</name>
        <dbReference type="ChEBI" id="CHEBI:18420"/>
    </cofactor>
    <text evidence="9">Requires a divalent cation, most likely magnesium in vivo, as an electrophilic catalyst to aid phosphoryl group transfer. It is the chelate of the metal and the nucleotide that is the actual substrate.</text>
</comment>
<feature type="binding site" evidence="9">
    <location>
        <begin position="265"/>
        <end position="266"/>
    </location>
    <ligand>
        <name>ATP</name>
        <dbReference type="ChEBI" id="CHEBI:30616"/>
    </ligand>
</feature>
<evidence type="ECO:0000256" key="4">
    <source>
        <dbReference type="ARBA" id="ARBA00022777"/>
    </source>
</evidence>
<feature type="binding site" evidence="9">
    <location>
        <position position="260"/>
    </location>
    <ligand>
        <name>K(+)</name>
        <dbReference type="ChEBI" id="CHEBI:29103"/>
    </ligand>
</feature>
<keyword evidence="1 9" id="KW-0808">Transferase</keyword>
<keyword evidence="12" id="KW-1185">Reference proteome</keyword>
<keyword evidence="4 9" id="KW-0418">Kinase</keyword>
<feature type="binding site" evidence="9">
    <location>
        <begin position="42"/>
        <end position="46"/>
    </location>
    <ligand>
        <name>substrate</name>
    </ligand>
</feature>
<dbReference type="RefSeq" id="WP_249309567.1">
    <property type="nucleotide sequence ID" value="NZ_JACRSZ010000015.1"/>
</dbReference>
<comment type="catalytic activity">
    <reaction evidence="9">
        <text>D-ribose + ATP = D-ribose 5-phosphate + ADP + H(+)</text>
        <dbReference type="Rhea" id="RHEA:13697"/>
        <dbReference type="ChEBI" id="CHEBI:15378"/>
        <dbReference type="ChEBI" id="CHEBI:30616"/>
        <dbReference type="ChEBI" id="CHEBI:47013"/>
        <dbReference type="ChEBI" id="CHEBI:78346"/>
        <dbReference type="ChEBI" id="CHEBI:456216"/>
        <dbReference type="EC" id="2.7.1.15"/>
    </reaction>
</comment>
<evidence type="ECO:0000256" key="1">
    <source>
        <dbReference type="ARBA" id="ARBA00022679"/>
    </source>
</evidence>
<dbReference type="EC" id="2.7.1.15" evidence="9"/>
<dbReference type="Proteomes" id="UP000657421">
    <property type="component" value="Unassembled WGS sequence"/>
</dbReference>
<proteinExistence type="inferred from homology"/>
<evidence type="ECO:0000256" key="9">
    <source>
        <dbReference type="HAMAP-Rule" id="MF_01987"/>
    </source>
</evidence>
<feature type="binding site" evidence="9">
    <location>
        <position position="290"/>
    </location>
    <ligand>
        <name>ATP</name>
        <dbReference type="ChEBI" id="CHEBI:30616"/>
    </ligand>
</feature>
<evidence type="ECO:0000313" key="11">
    <source>
        <dbReference type="EMBL" id="MBC8574070.1"/>
    </source>
</evidence>
<feature type="binding site" evidence="9">
    <location>
        <position position="262"/>
    </location>
    <ligand>
        <name>K(+)</name>
        <dbReference type="ChEBI" id="CHEBI:29103"/>
    </ligand>
</feature>
<keyword evidence="2 9" id="KW-0479">Metal-binding</keyword>
<keyword evidence="3 9" id="KW-0547">Nucleotide-binding</keyword>
<feature type="active site" description="Proton acceptor" evidence="9">
    <location>
        <position position="266"/>
    </location>
</feature>
<sequence length="334" mass="35529">MNKKVKILVVGSFVMDTISSTEIFPESGQTVLGYQYTTAPGGKGANQAMEAALLGAEVTMVGKVGTDAFGDRMIESLQSAGVNTDFVGRQPDVSSGIGNVMLTTKNGVLQNNRIIVIPGANMKITPEDVAFLKEAVGEYDMVMLQLEIPMEINELVAKYAYDKGVPVMLNPAPIAPLSEDFMSHITYLSPNETEAAALLNCFIREEGQEMTEEAIKGIKEAMRKKNLQKLLLTLGDAGAMTIEGENVVFKPAVPNIKAVDPTAAGDSFVAAFCVAKGSGLNDGDAMAFANMIAAVTVSKMGAQPSLSSLKVAKEFHKAAGRDVSIIEKVEELQK</sequence>
<evidence type="ECO:0000313" key="12">
    <source>
        <dbReference type="Proteomes" id="UP000657421"/>
    </source>
</evidence>
<feature type="binding site" evidence="9">
    <location>
        <position position="301"/>
    </location>
    <ligand>
        <name>K(+)</name>
        <dbReference type="ChEBI" id="CHEBI:29103"/>
    </ligand>
</feature>
<comment type="activity regulation">
    <text evidence="9">Activated by a monovalent cation that binds near, but not in, the active site. The most likely occupant of the site in vivo is potassium. Ion binding induces a conformational change that may alter substrate affinity.</text>
</comment>
<dbReference type="HAMAP" id="MF_01987">
    <property type="entry name" value="Ribokinase"/>
    <property type="match status" value="1"/>
</dbReference>
<keyword evidence="8 9" id="KW-0119">Carbohydrate metabolism</keyword>
<dbReference type="PANTHER" id="PTHR10584:SF166">
    <property type="entry name" value="RIBOKINASE"/>
    <property type="match status" value="1"/>
</dbReference>
<dbReference type="Gene3D" id="3.40.1190.20">
    <property type="match status" value="1"/>
</dbReference>
<keyword evidence="5 9" id="KW-0067">ATP-binding</keyword>
<gene>
    <name evidence="9" type="primary">rbsK</name>
    <name evidence="11" type="ORF">H8716_13415</name>
</gene>
<feature type="binding site" evidence="9">
    <location>
        <position position="296"/>
    </location>
    <ligand>
        <name>K(+)</name>
        <dbReference type="ChEBI" id="CHEBI:29103"/>
    </ligand>
</feature>
<comment type="similarity">
    <text evidence="9">Belongs to the carbohydrate kinase PfkB family. Ribokinase subfamily.</text>
</comment>
<comment type="subunit">
    <text evidence="9">Homodimer.</text>
</comment>
<feature type="binding site" evidence="9">
    <location>
        <position position="305"/>
    </location>
    <ligand>
        <name>K(+)</name>
        <dbReference type="ChEBI" id="CHEBI:29103"/>
    </ligand>
</feature>
<comment type="caution">
    <text evidence="11">The sequence shown here is derived from an EMBL/GenBank/DDBJ whole genome shotgun (WGS) entry which is preliminary data.</text>
</comment>
<feature type="binding site" evidence="9">
    <location>
        <position position="299"/>
    </location>
    <ligand>
        <name>K(+)</name>
        <dbReference type="ChEBI" id="CHEBI:29103"/>
    </ligand>
</feature>
<feature type="binding site" evidence="9">
    <location>
        <position position="266"/>
    </location>
    <ligand>
        <name>substrate</name>
    </ligand>
</feature>
<dbReference type="CDD" id="cd01174">
    <property type="entry name" value="ribokinase"/>
    <property type="match status" value="1"/>
</dbReference>
<comment type="caution">
    <text evidence="9">Lacks conserved residue(s) required for the propagation of feature annotation.</text>
</comment>
<reference evidence="11 12" key="1">
    <citation type="submission" date="2020-08" db="EMBL/GenBank/DDBJ databases">
        <title>Genome public.</title>
        <authorList>
            <person name="Liu C."/>
            <person name="Sun Q."/>
        </authorList>
    </citation>
    <scope>NUCLEOTIDE SEQUENCE [LARGE SCALE GENOMIC DNA]</scope>
    <source>
        <strain evidence="11 12">NSJ-46</strain>
    </source>
</reference>
<evidence type="ECO:0000256" key="5">
    <source>
        <dbReference type="ARBA" id="ARBA00022840"/>
    </source>
</evidence>
<dbReference type="PRINTS" id="PR00990">
    <property type="entry name" value="RIBOKINASE"/>
</dbReference>
<feature type="binding site" evidence="9">
    <location>
        <begin position="14"/>
        <end position="16"/>
    </location>
    <ligand>
        <name>substrate</name>
    </ligand>
</feature>
<dbReference type="EMBL" id="JACRSZ010000015">
    <property type="protein sequence ID" value="MBC8574070.1"/>
    <property type="molecule type" value="Genomic_DNA"/>
</dbReference>
<evidence type="ECO:0000256" key="7">
    <source>
        <dbReference type="ARBA" id="ARBA00022958"/>
    </source>
</evidence>
<accession>A0ABR7NCD5</accession>
<evidence type="ECO:0000256" key="8">
    <source>
        <dbReference type="ARBA" id="ARBA00023277"/>
    </source>
</evidence>
<organism evidence="11 12">
    <name type="scientific">Jingyaoa shaoxingensis</name>
    <dbReference type="NCBI Taxonomy" id="2763671"/>
    <lineage>
        <taxon>Bacteria</taxon>
        <taxon>Bacillati</taxon>
        <taxon>Bacillota</taxon>
        <taxon>Clostridia</taxon>
        <taxon>Lachnospirales</taxon>
        <taxon>Lachnospiraceae</taxon>
        <taxon>Jingyaoa</taxon>
    </lineage>
</organism>
<keyword evidence="6 9" id="KW-0460">Magnesium</keyword>
<feature type="domain" description="Carbohydrate kinase PfkB" evidence="10">
    <location>
        <begin position="6"/>
        <end position="306"/>
    </location>
</feature>
<name>A0ABR7NCD5_9FIRM</name>
<dbReference type="InterPro" id="IPR011877">
    <property type="entry name" value="Ribokinase"/>
</dbReference>
<protein>
    <recommendedName>
        <fullName evidence="9">Ribokinase</fullName>
        <shortName evidence="9">RK</shortName>
        <ecNumber evidence="9">2.7.1.15</ecNumber>
    </recommendedName>
</protein>
<evidence type="ECO:0000259" key="10">
    <source>
        <dbReference type="Pfam" id="PF00294"/>
    </source>
</evidence>
<evidence type="ECO:0000256" key="2">
    <source>
        <dbReference type="ARBA" id="ARBA00022723"/>
    </source>
</evidence>
<comment type="function">
    <text evidence="9">Catalyzes the phosphorylation of ribose at O-5 in a reaction requiring ATP and magnesium. The resulting D-ribose-5-phosphate can then be used either for sythesis of nucleotides, histidine, and tryptophan, or as a component of the pentose phosphate pathway.</text>
</comment>
<evidence type="ECO:0000256" key="6">
    <source>
        <dbReference type="ARBA" id="ARBA00022842"/>
    </source>
</evidence>